<dbReference type="NCBIfam" id="NF038032">
    <property type="entry name" value="CehA_McbA_metalo"/>
    <property type="match status" value="1"/>
</dbReference>
<evidence type="ECO:0000313" key="2">
    <source>
        <dbReference type="Proteomes" id="UP001170624"/>
    </source>
</evidence>
<comment type="caution">
    <text evidence="1">The sequence shown here is derived from an EMBL/GenBank/DDBJ whole genome shotgun (WGS) entry which is preliminary data.</text>
</comment>
<dbReference type="EMBL" id="JAUOPU010000004">
    <property type="protein sequence ID" value="MDO6542232.1"/>
    <property type="molecule type" value="Genomic_DNA"/>
</dbReference>
<dbReference type="Gene3D" id="3.20.20.140">
    <property type="entry name" value="Metal-dependent hydrolases"/>
    <property type="match status" value="1"/>
</dbReference>
<reference evidence="1" key="1">
    <citation type="submission" date="2023-07" db="EMBL/GenBank/DDBJ databases">
        <title>Genome content predicts the carbon catabolic preferences of heterotrophic bacteria.</title>
        <authorList>
            <person name="Gralka M."/>
        </authorList>
    </citation>
    <scope>NUCLEOTIDE SEQUENCE</scope>
    <source>
        <strain evidence="1">G2M05</strain>
    </source>
</reference>
<dbReference type="RefSeq" id="WP_303498738.1">
    <property type="nucleotide sequence ID" value="NZ_JAUOPU010000004.1"/>
</dbReference>
<name>A0AAW7Y1I4_9GAMM</name>
<dbReference type="InterPro" id="IPR016195">
    <property type="entry name" value="Pol/histidinol_Pase-like"/>
</dbReference>
<accession>A0AAW7Y1I4</accession>
<dbReference type="SUPFAM" id="SSF89550">
    <property type="entry name" value="PHP domain-like"/>
    <property type="match status" value="1"/>
</dbReference>
<evidence type="ECO:0000313" key="1">
    <source>
        <dbReference type="EMBL" id="MDO6542232.1"/>
    </source>
</evidence>
<protein>
    <submittedName>
        <fullName evidence="1">CehA/McbA family metallohydrolase</fullName>
    </submittedName>
</protein>
<dbReference type="AlphaFoldDB" id="A0AAW7Y1I4"/>
<organism evidence="1 2">
    <name type="scientific">Photobacterium sanguinicancri</name>
    <dbReference type="NCBI Taxonomy" id="875932"/>
    <lineage>
        <taxon>Bacteria</taxon>
        <taxon>Pseudomonadati</taxon>
        <taxon>Pseudomonadota</taxon>
        <taxon>Gammaproteobacteria</taxon>
        <taxon>Vibrionales</taxon>
        <taxon>Vibrionaceae</taxon>
        <taxon>Photobacterium</taxon>
    </lineage>
</organism>
<gene>
    <name evidence="1" type="ORF">Q4568_06795</name>
</gene>
<dbReference type="Proteomes" id="UP001170624">
    <property type="component" value="Unassembled WGS sequence"/>
</dbReference>
<proteinExistence type="predicted"/>
<sequence>MLKLNGELTFGHRKLVIDVPENTQAMTLSGTTVKKGFMYAYLFDANQRLRGCQLWQKAPKHLTLTPHNASLGGIAGELPAGEWQLHLYNLEGEDRTPKAMQYLCEVECEVKYEAGFESDLQLEPSHMMALESLTPSLTADNIIAFDYSKVKRTESAWYSGDLHAHTCLSDGHNSLAAATEIIKQQGLDFFFLTEHNICHPQLPDLDEVLMLPAVEVTTDKGHFNVHGPKRGLDMRDADYSSAALIQQGLSLMDDEQKAGGAQGSISINHPMMKPWHWHYNDMELAKVNTLEVCCDPTWATSPQATEEALTVLSAMWSAGHRIAGVGGSDSHLAPHECNPQAHEPSLYGDPTTYVYAHGLSGESILAGLRAGQVYFERGCGLAFEINQGDMLPGQAITSPMVTYCLSVEDEFHDYFVELIADGKVVGSYPLKAHCDGVTEFSLDMTDHAWLRLDIRRAGRQQNDREFIGLINPVFNPSFPQFLNPTLATWGELVDTLNPQNFKK</sequence>